<evidence type="ECO:0000256" key="6">
    <source>
        <dbReference type="ARBA" id="ARBA00023136"/>
    </source>
</evidence>
<comment type="caution">
    <text evidence="8">The sequence shown here is derived from an EMBL/GenBank/DDBJ whole genome shotgun (WGS) entry which is preliminary data.</text>
</comment>
<evidence type="ECO:0000256" key="7">
    <source>
        <dbReference type="SAM" id="Phobius"/>
    </source>
</evidence>
<dbReference type="Gene3D" id="3.90.550.10">
    <property type="entry name" value="Spore Coat Polysaccharide Biosynthesis Protein SpsA, Chain A"/>
    <property type="match status" value="1"/>
</dbReference>
<sequence>METGVFPLLGWLAMAERELLLFAGVFLLIGVVDELAIDCMWLWMKLTGRIRTRKVSRLAAESASLLGPAAVLIPAWQEDGVIGHTIRHARAVWPQNALTLFIGCYRNDPRTIKAALHAAQGDGRVKVVIHDVDGPTTKADCLNRLMKMLVAEELLRGTPYRMVMLHDAEDMVDPAALALCDRALEDADFIQLPVLPQPQADSRWVGGHYCEEFAESHGKALPVRAALGVGVPAAGVGCAFSRKLLKRMAHQNRHGAVFSTDSLTEDYELGLRVHQMAARSLFFRARGEDGRLIATRAYFPDRLENAIRQKSRWLQGIALQGWDRLGWSAHPLEIWMRLRDRRGPFAAIVLATSYALLLLIGVMSVMRWLGVLPPFPEDWFLHFLILANIFGLGWRIVMRFAFTAREYGWLEGFRAIARIPVANIIAIIAGKQALLAYIKSMSGVAPKWDKTYHHAHPADICSKNDE</sequence>
<evidence type="ECO:0000256" key="1">
    <source>
        <dbReference type="ARBA" id="ARBA00004141"/>
    </source>
</evidence>
<keyword evidence="4 7" id="KW-0812">Transmembrane</keyword>
<comment type="subcellular location">
    <subcellularLocation>
        <location evidence="1">Membrane</location>
        <topology evidence="1">Multi-pass membrane protein</topology>
    </subcellularLocation>
</comment>
<feature type="transmembrane region" description="Helical" evidence="7">
    <location>
        <begin position="20"/>
        <end position="44"/>
    </location>
</feature>
<dbReference type="GO" id="GO:0016757">
    <property type="term" value="F:glycosyltransferase activity"/>
    <property type="evidence" value="ECO:0007669"/>
    <property type="project" value="UniProtKB-KW"/>
</dbReference>
<dbReference type="OrthoDB" id="5294733at2"/>
<dbReference type="AlphaFoldDB" id="A0A845AF23"/>
<feature type="transmembrane region" description="Helical" evidence="7">
    <location>
        <begin position="379"/>
        <end position="398"/>
    </location>
</feature>
<keyword evidence="6 7" id="KW-0472">Membrane</keyword>
<keyword evidence="3 8" id="KW-0808">Transferase</keyword>
<evidence type="ECO:0000256" key="2">
    <source>
        <dbReference type="ARBA" id="ARBA00022676"/>
    </source>
</evidence>
<dbReference type="RefSeq" id="WP_160738952.1">
    <property type="nucleotide sequence ID" value="NZ_WTYQ01000002.1"/>
</dbReference>
<dbReference type="PANTHER" id="PTHR43867">
    <property type="entry name" value="CELLULOSE SYNTHASE CATALYTIC SUBUNIT A [UDP-FORMING]"/>
    <property type="match status" value="1"/>
</dbReference>
<evidence type="ECO:0000313" key="9">
    <source>
        <dbReference type="Proteomes" id="UP000460561"/>
    </source>
</evidence>
<dbReference type="GO" id="GO:0016020">
    <property type="term" value="C:membrane"/>
    <property type="evidence" value="ECO:0007669"/>
    <property type="project" value="UniProtKB-SubCell"/>
</dbReference>
<keyword evidence="2" id="KW-0328">Glycosyltransferase</keyword>
<accession>A0A845AF23</accession>
<dbReference type="Pfam" id="PF13641">
    <property type="entry name" value="Glyco_tranf_2_3"/>
    <property type="match status" value="1"/>
</dbReference>
<keyword evidence="9" id="KW-1185">Reference proteome</keyword>
<dbReference type="EMBL" id="WTYQ01000002">
    <property type="protein sequence ID" value="MXP25758.1"/>
    <property type="molecule type" value="Genomic_DNA"/>
</dbReference>
<reference evidence="8 9" key="1">
    <citation type="submission" date="2019-12" db="EMBL/GenBank/DDBJ databases">
        <title>Genomic-based taxomic classification of the family Erythrobacteraceae.</title>
        <authorList>
            <person name="Xu L."/>
        </authorList>
    </citation>
    <scope>NUCLEOTIDE SEQUENCE [LARGE SCALE GENOMIC DNA]</scope>
    <source>
        <strain evidence="8 9">DSM 18604</strain>
    </source>
</reference>
<dbReference type="InterPro" id="IPR029044">
    <property type="entry name" value="Nucleotide-diphossugar_trans"/>
</dbReference>
<evidence type="ECO:0000313" key="8">
    <source>
        <dbReference type="EMBL" id="MXP25758.1"/>
    </source>
</evidence>
<dbReference type="Proteomes" id="UP000460561">
    <property type="component" value="Unassembled WGS sequence"/>
</dbReference>
<name>A0A845AF23_9SPHN</name>
<evidence type="ECO:0000256" key="5">
    <source>
        <dbReference type="ARBA" id="ARBA00022989"/>
    </source>
</evidence>
<gene>
    <name evidence="8" type="ORF">GRI39_06835</name>
</gene>
<keyword evidence="5 7" id="KW-1133">Transmembrane helix</keyword>
<feature type="transmembrane region" description="Helical" evidence="7">
    <location>
        <begin position="419"/>
        <end position="438"/>
    </location>
</feature>
<feature type="transmembrane region" description="Helical" evidence="7">
    <location>
        <begin position="345"/>
        <end position="367"/>
    </location>
</feature>
<dbReference type="SUPFAM" id="SSF53448">
    <property type="entry name" value="Nucleotide-diphospho-sugar transferases"/>
    <property type="match status" value="1"/>
</dbReference>
<organism evidence="8 9">
    <name type="scientific">Altericroceibacterium indicum</name>
    <dbReference type="NCBI Taxonomy" id="374177"/>
    <lineage>
        <taxon>Bacteria</taxon>
        <taxon>Pseudomonadati</taxon>
        <taxon>Pseudomonadota</taxon>
        <taxon>Alphaproteobacteria</taxon>
        <taxon>Sphingomonadales</taxon>
        <taxon>Erythrobacteraceae</taxon>
        <taxon>Altericroceibacterium</taxon>
    </lineage>
</organism>
<evidence type="ECO:0000256" key="3">
    <source>
        <dbReference type="ARBA" id="ARBA00022679"/>
    </source>
</evidence>
<dbReference type="InterPro" id="IPR050321">
    <property type="entry name" value="Glycosyltr_2/OpgH_subfam"/>
</dbReference>
<protein>
    <submittedName>
        <fullName evidence="8">Glycosyl transferase family protein</fullName>
    </submittedName>
</protein>
<evidence type="ECO:0000256" key="4">
    <source>
        <dbReference type="ARBA" id="ARBA00022692"/>
    </source>
</evidence>
<proteinExistence type="predicted"/>
<dbReference type="PANTHER" id="PTHR43867:SF2">
    <property type="entry name" value="CELLULOSE SYNTHASE CATALYTIC SUBUNIT A [UDP-FORMING]"/>
    <property type="match status" value="1"/>
</dbReference>
<dbReference type="NCBIfam" id="NF011307">
    <property type="entry name" value="PRK14716.1-5"/>
    <property type="match status" value="1"/>
</dbReference>